<keyword evidence="2" id="KW-1185">Reference proteome</keyword>
<dbReference type="EMBL" id="VKKY01000002">
    <property type="protein sequence ID" value="KAA3437720.1"/>
    <property type="molecule type" value="Genomic_DNA"/>
</dbReference>
<dbReference type="OrthoDB" id="848076at2"/>
<sequence length="275" mass="31081">MMDFVRALFGMKEEGRRAVAGAAADFAMEEIVYIKESNRRLSMLQELSSRYKATPQASKMKAVYDKTRNIHTYLVARKKVHDLEVFHLKNTDHFINTFTAILDVHQKHDQLTQAASASTGKVESMVQNSRAERLKRLEKTANLPDQVKPITNPVQFYHAGEAKAAVPRLYLPDISINTVEKVTYYTDGKAEELVPRQVGFTSSKDQKEAFQNHLAVRLGLKDVSYVGNALVTIPNNNGITPTGIVPVIHWEGFLYALNLNDYRLFPVRIFRNGGK</sequence>
<dbReference type="RefSeq" id="WP_149090782.1">
    <property type="nucleotide sequence ID" value="NZ_VKKY01000002.1"/>
</dbReference>
<name>A0A5B6TEQ5_9BACT</name>
<accession>A0A5B6TEQ5</accession>
<protein>
    <submittedName>
        <fullName evidence="1">Uncharacterized protein</fullName>
    </submittedName>
</protein>
<dbReference type="AlphaFoldDB" id="A0A5B6TEQ5"/>
<comment type="caution">
    <text evidence="1">The sequence shown here is derived from an EMBL/GenBank/DDBJ whole genome shotgun (WGS) entry which is preliminary data.</text>
</comment>
<evidence type="ECO:0000313" key="1">
    <source>
        <dbReference type="EMBL" id="KAA3437720.1"/>
    </source>
</evidence>
<gene>
    <name evidence="1" type="ORF">FOA19_10480</name>
</gene>
<organism evidence="1 2">
    <name type="scientific">Rufibacter hautae</name>
    <dbReference type="NCBI Taxonomy" id="2595005"/>
    <lineage>
        <taxon>Bacteria</taxon>
        <taxon>Pseudomonadati</taxon>
        <taxon>Bacteroidota</taxon>
        <taxon>Cytophagia</taxon>
        <taxon>Cytophagales</taxon>
        <taxon>Hymenobacteraceae</taxon>
        <taxon>Rufibacter</taxon>
    </lineage>
</organism>
<proteinExistence type="predicted"/>
<reference evidence="1 2" key="1">
    <citation type="submission" date="2019-07" db="EMBL/GenBank/DDBJ databases">
        <title>Rufibacter sp. nov., isolated from lake sediment.</title>
        <authorList>
            <person name="Qu J.-H."/>
        </authorList>
    </citation>
    <scope>NUCLEOTIDE SEQUENCE [LARGE SCALE GENOMIC DNA]</scope>
    <source>
        <strain evidence="1 2">NBS58-1</strain>
    </source>
</reference>
<dbReference type="Proteomes" id="UP000324133">
    <property type="component" value="Unassembled WGS sequence"/>
</dbReference>
<evidence type="ECO:0000313" key="2">
    <source>
        <dbReference type="Proteomes" id="UP000324133"/>
    </source>
</evidence>